<protein>
    <recommendedName>
        <fullName evidence="3">DUF222 domain-containing protein</fullName>
    </recommendedName>
</protein>
<dbReference type="EMBL" id="JAVREH010000060">
    <property type="protein sequence ID" value="MDT0263947.1"/>
    <property type="molecule type" value="Genomic_DNA"/>
</dbReference>
<proteinExistence type="predicted"/>
<evidence type="ECO:0000313" key="2">
    <source>
        <dbReference type="Proteomes" id="UP001183176"/>
    </source>
</evidence>
<comment type="caution">
    <text evidence="1">The sequence shown here is derived from an EMBL/GenBank/DDBJ whole genome shotgun (WGS) entry which is preliminary data.</text>
</comment>
<keyword evidence="2" id="KW-1185">Reference proteome</keyword>
<evidence type="ECO:0008006" key="3">
    <source>
        <dbReference type="Google" id="ProtNLM"/>
    </source>
</evidence>
<name>A0ABU2JG89_9ACTN</name>
<evidence type="ECO:0000313" key="1">
    <source>
        <dbReference type="EMBL" id="MDT0263947.1"/>
    </source>
</evidence>
<organism evidence="1 2">
    <name type="scientific">Jatrophihabitans lederbergiae</name>
    <dbReference type="NCBI Taxonomy" id="3075547"/>
    <lineage>
        <taxon>Bacteria</taxon>
        <taxon>Bacillati</taxon>
        <taxon>Actinomycetota</taxon>
        <taxon>Actinomycetes</taxon>
        <taxon>Jatrophihabitantales</taxon>
        <taxon>Jatrophihabitantaceae</taxon>
        <taxon>Jatrophihabitans</taxon>
    </lineage>
</organism>
<accession>A0ABU2JG89</accession>
<reference evidence="2" key="1">
    <citation type="submission" date="2023-07" db="EMBL/GenBank/DDBJ databases">
        <title>30 novel species of actinomycetes from the DSMZ collection.</title>
        <authorList>
            <person name="Nouioui I."/>
        </authorList>
    </citation>
    <scope>NUCLEOTIDE SEQUENCE [LARGE SCALE GENOMIC DNA]</scope>
    <source>
        <strain evidence="2">DSM 44399</strain>
    </source>
</reference>
<sequence length="116" mass="12139">MANTAAAAKDAEHAVSDGVDDVVRLGAGEVLTLQHAAYVTEAQAHADLNLPPLRQSLPEVAAELDDPHVLDLGWRDVHGRLIAAVRARLIGRDAAVAEIGPPLAGKCTRNDHETAG</sequence>
<dbReference type="RefSeq" id="WP_311425090.1">
    <property type="nucleotide sequence ID" value="NZ_JAVREH010000060.1"/>
</dbReference>
<gene>
    <name evidence="1" type="ORF">RM423_21465</name>
</gene>
<dbReference type="Proteomes" id="UP001183176">
    <property type="component" value="Unassembled WGS sequence"/>
</dbReference>